<feature type="domain" description="DSBA-like thioredoxin" evidence="1">
    <location>
        <begin position="8"/>
        <end position="207"/>
    </location>
</feature>
<proteinExistence type="predicted"/>
<evidence type="ECO:0000313" key="3">
    <source>
        <dbReference type="Proteomes" id="UP000199144"/>
    </source>
</evidence>
<dbReference type="EMBL" id="FOTQ01000001">
    <property type="protein sequence ID" value="SFL57128.1"/>
    <property type="molecule type" value="Genomic_DNA"/>
</dbReference>
<dbReference type="InterPro" id="IPR001853">
    <property type="entry name" value="DSBA-like_thioredoxin_dom"/>
</dbReference>
<keyword evidence="3" id="KW-1185">Reference proteome</keyword>
<dbReference type="Pfam" id="PF01323">
    <property type="entry name" value="DSBA"/>
    <property type="match status" value="1"/>
</dbReference>
<gene>
    <name evidence="2" type="ORF">SAMN04488042_101722</name>
</gene>
<dbReference type="SUPFAM" id="SSF52833">
    <property type="entry name" value="Thioredoxin-like"/>
    <property type="match status" value="1"/>
</dbReference>
<reference evidence="2 3" key="1">
    <citation type="submission" date="2016-10" db="EMBL/GenBank/DDBJ databases">
        <authorList>
            <person name="de Groot N.N."/>
        </authorList>
    </citation>
    <scope>NUCLEOTIDE SEQUENCE [LARGE SCALE GENOMIC DNA]</scope>
    <source>
        <strain evidence="2 3">DSM 15283</strain>
    </source>
</reference>
<dbReference type="CDD" id="cd03024">
    <property type="entry name" value="DsbA_FrnE"/>
    <property type="match status" value="1"/>
</dbReference>
<organism evidence="2 3">
    <name type="scientific">Shimia aestuarii</name>
    <dbReference type="NCBI Taxonomy" id="254406"/>
    <lineage>
        <taxon>Bacteria</taxon>
        <taxon>Pseudomonadati</taxon>
        <taxon>Pseudomonadota</taxon>
        <taxon>Alphaproteobacteria</taxon>
        <taxon>Rhodobacterales</taxon>
        <taxon>Roseobacteraceae</taxon>
    </lineage>
</organism>
<dbReference type="InterPro" id="IPR036249">
    <property type="entry name" value="Thioredoxin-like_sf"/>
</dbReference>
<name>A0A1I4IRY9_9RHOB</name>
<keyword evidence="2" id="KW-0413">Isomerase</keyword>
<dbReference type="Gene3D" id="3.40.30.10">
    <property type="entry name" value="Glutaredoxin"/>
    <property type="match status" value="1"/>
</dbReference>
<dbReference type="AlphaFoldDB" id="A0A1I4IRY9"/>
<evidence type="ECO:0000259" key="1">
    <source>
        <dbReference type="Pfam" id="PF01323"/>
    </source>
</evidence>
<dbReference type="PANTHER" id="PTHR13887">
    <property type="entry name" value="GLUTATHIONE S-TRANSFERASE KAPPA"/>
    <property type="match status" value="1"/>
</dbReference>
<dbReference type="GO" id="GO:0016853">
    <property type="term" value="F:isomerase activity"/>
    <property type="evidence" value="ECO:0007669"/>
    <property type="project" value="UniProtKB-KW"/>
</dbReference>
<dbReference type="GO" id="GO:0016491">
    <property type="term" value="F:oxidoreductase activity"/>
    <property type="evidence" value="ECO:0007669"/>
    <property type="project" value="InterPro"/>
</dbReference>
<protein>
    <submittedName>
        <fullName evidence="2">Predicted dithiol-disulfide isomerase, DsbA family</fullName>
    </submittedName>
</protein>
<sequence length="219" mass="24077">MTIAPIRVDIISDVVCPWCIVGYRQLIAASEKAGVPVETYWHPFELNPDMVPEGENTGEHIARKYGSTPEQSASARAHLTQLGADLGFTFAFTPESRIYNTFNAHQLLHWASDMGKTQDLKLALFDAYFTDGKDVSDPEILIAVAETVGLDGDEARAVLNDQRFAHTVRDKEAFWTSRGVSGVPTMIFDARQATSGAQGVDTFTQVLTQMAAQPRQVSQ</sequence>
<dbReference type="STRING" id="254406.SAMN04488042_101722"/>
<dbReference type="Proteomes" id="UP000199144">
    <property type="component" value="Unassembled WGS sequence"/>
</dbReference>
<dbReference type="PANTHER" id="PTHR13887:SF41">
    <property type="entry name" value="THIOREDOXIN SUPERFAMILY PROTEIN"/>
    <property type="match status" value="1"/>
</dbReference>
<evidence type="ECO:0000313" key="2">
    <source>
        <dbReference type="EMBL" id="SFL57128.1"/>
    </source>
</evidence>
<dbReference type="RefSeq" id="WP_093090926.1">
    <property type="nucleotide sequence ID" value="NZ_FOTQ01000001.1"/>
</dbReference>
<dbReference type="OrthoDB" id="9799122at2"/>
<accession>A0A1I4IRY9</accession>